<protein>
    <recommendedName>
        <fullName evidence="6 9">UDP-glucose 4-epimerase</fullName>
        <ecNumber evidence="5 9">5.1.3.2</ecNumber>
    </recommendedName>
</protein>
<evidence type="ECO:0000256" key="2">
    <source>
        <dbReference type="ARBA" id="ARBA00001911"/>
    </source>
</evidence>
<dbReference type="Proteomes" id="UP000298196">
    <property type="component" value="Unassembled WGS sequence"/>
</dbReference>
<proteinExistence type="inferred from homology"/>
<reference evidence="20 21" key="2">
    <citation type="submission" date="2018-03" db="EMBL/GenBank/DDBJ databases">
        <title>Non-Typhoidal Salmonella genome sequencing and assembly.</title>
        <authorList>
            <person name="Matchawe C."/>
        </authorList>
    </citation>
    <scope>NUCLEOTIDE SEQUENCE [LARGE SCALE GENOMIC DNA]</scope>
    <source>
        <strain evidence="19 22">22sa</strain>
        <strain evidence="17 20">34de</strain>
        <strain evidence="18 21">8EV</strain>
    </source>
</reference>
<reference evidence="11" key="3">
    <citation type="submission" date="2018-05" db="EMBL/GenBank/DDBJ databases">
        <authorList>
            <person name="Ashton P.M."/>
            <person name="Dallman T."/>
            <person name="Nair S."/>
            <person name="De Pinna E."/>
            <person name="Peters T."/>
            <person name="Grant K."/>
        </authorList>
    </citation>
    <scope>NUCLEOTIDE SEQUENCE [LARGE SCALE GENOMIC DNA]</scope>
    <source>
        <strain evidence="11">127535</strain>
        <strain evidence="12">82003</strain>
    </source>
</reference>
<evidence type="ECO:0000256" key="1">
    <source>
        <dbReference type="ARBA" id="ARBA00000083"/>
    </source>
</evidence>
<accession>A0A4Z0P5P9</accession>
<gene>
    <name evidence="19" type="primary">galE</name>
    <name evidence="13" type="ORF">AVS30_21995</name>
    <name evidence="15" type="ORF">AVS35_21980</name>
    <name evidence="14" type="ORF">AYK09_22050</name>
    <name evidence="17" type="ORF">C9E99_19570</name>
    <name evidence="19" type="ORF">C9F07_07770</name>
    <name evidence="18" type="ORF">C9F10_20390</name>
    <name evidence="11" type="ORF">DLM27_24905</name>
    <name evidence="12" type="ORF">DPT12_22935</name>
    <name evidence="16" type="ORF">G4H14_004522</name>
</gene>
<dbReference type="EMBL" id="AAHIUE010000041">
    <property type="protein sequence ID" value="EBW6345046.1"/>
    <property type="molecule type" value="Genomic_DNA"/>
</dbReference>
<dbReference type="EMBL" id="AALIFK010000064">
    <property type="protein sequence ID" value="ECZ8887113.1"/>
    <property type="molecule type" value="Genomic_DNA"/>
</dbReference>
<reference evidence="13" key="5">
    <citation type="submission" date="2018-07" db="EMBL/GenBank/DDBJ databases">
        <authorList>
            <consortium name="PulseNet: The National Subtyping Network for Foodborne Disease Surveillance"/>
            <person name="Tarr C.L."/>
            <person name="Trees E."/>
            <person name="Katz L.S."/>
            <person name="Carleton-Romer H.A."/>
            <person name="Stroika S."/>
            <person name="Kucerova Z."/>
            <person name="Roache K.F."/>
            <person name="Sabol A.L."/>
            <person name="Besser J."/>
            <person name="Gerner-Smidt P."/>
        </authorList>
    </citation>
    <scope>NUCLEOTIDE SEQUENCE</scope>
    <source>
        <strain evidence="15">PNUSAS001333</strain>
        <strain evidence="13">PNUSAS001334</strain>
        <strain evidence="14">PNUSAS001532</strain>
    </source>
</reference>
<evidence type="ECO:0000313" key="11">
    <source>
        <dbReference type="EMBL" id="EBU8136857.1"/>
    </source>
</evidence>
<evidence type="ECO:0000256" key="9">
    <source>
        <dbReference type="RuleBase" id="RU366046"/>
    </source>
</evidence>
<dbReference type="Gene3D" id="3.40.50.720">
    <property type="entry name" value="NAD(P)-binding Rossmann-like Domain"/>
    <property type="match status" value="1"/>
</dbReference>
<dbReference type="EC" id="5.1.3.2" evidence="5 9"/>
<keyword evidence="8 9" id="KW-0413">Isomerase</keyword>
<dbReference type="EMBL" id="AAHDIV010000050">
    <property type="protein sequence ID" value="EBU8136857.1"/>
    <property type="molecule type" value="Genomic_DNA"/>
</dbReference>
<dbReference type="InterPro" id="IPR036291">
    <property type="entry name" value="NAD(P)-bd_dom_sf"/>
</dbReference>
<dbReference type="GO" id="GO:0003978">
    <property type="term" value="F:UDP-glucose 4-epimerase activity"/>
    <property type="evidence" value="ECO:0007669"/>
    <property type="project" value="UniProtKB-UniRule"/>
</dbReference>
<evidence type="ECO:0000313" key="14">
    <source>
        <dbReference type="EMBL" id="ECZ8887113.1"/>
    </source>
</evidence>
<evidence type="ECO:0000313" key="20">
    <source>
        <dbReference type="Proteomes" id="UP000297949"/>
    </source>
</evidence>
<reference evidence="16" key="1">
    <citation type="journal article" date="2018" name="Genome Biol.">
        <title>SKESA: strategic k-mer extension for scrupulous assemblies.</title>
        <authorList>
            <person name="Souvorov A."/>
            <person name="Agarwala R."/>
            <person name="Lipman D.J."/>
        </authorList>
    </citation>
    <scope>NUCLEOTIDE SEQUENCE</scope>
    <source>
        <strain evidence="16">M255</strain>
    </source>
</reference>
<evidence type="ECO:0000256" key="7">
    <source>
        <dbReference type="ARBA" id="ARBA00023027"/>
    </source>
</evidence>
<dbReference type="RefSeq" id="WP_023214139.1">
    <property type="nucleotide sequence ID" value="NZ_JBLVGO010000023.1"/>
</dbReference>
<dbReference type="EMBL" id="PYKD01000184">
    <property type="protein sequence ID" value="TGC76004.1"/>
    <property type="molecule type" value="Genomic_DNA"/>
</dbReference>
<dbReference type="CDD" id="cd05247">
    <property type="entry name" value="UDP_G4E_1_SDR_e"/>
    <property type="match status" value="1"/>
</dbReference>
<dbReference type="Gene3D" id="3.90.25.10">
    <property type="entry name" value="UDP-galactose 4-epimerase, domain 1"/>
    <property type="match status" value="1"/>
</dbReference>
<sequence>MLVLITGGAGYIGSHTIIPLLENNHDVIVLDNLCNSSIESIKRVEYLTKKQVTLYIGDVRDRDLLNKIFMSHQIDAVMHFAALKSVGESNNIPLTYYSNNITGTLNLLESMQRYNVKKLIFSSSATVYTAGNKMPNTESDKTGIAKNPYGTSKFIMETILKDISKSDPSFSIISLRYFNPTGAHPSGMIGENPNGIPNNLIPYVAKVAQNTLPVLHIYGNDYPTKDGTGVRDYIHVMDLALGHVKALDYIFLNKINYEVFNLGTGRGYSVLDVVYLFEKVSQKKISYVFCDKREGDVAVSWACPQLANEKLKWQATKDLEEMLKDVWHWQTKNPNGY</sequence>
<organism evidence="19 22">
    <name type="scientific">Salmonella enterica subsp. enterica serovar Poona</name>
    <dbReference type="NCBI Taxonomy" id="436295"/>
    <lineage>
        <taxon>Bacteria</taxon>
        <taxon>Pseudomonadati</taxon>
        <taxon>Pseudomonadota</taxon>
        <taxon>Gammaproteobacteria</taxon>
        <taxon>Enterobacterales</taxon>
        <taxon>Enterobacteriaceae</taxon>
        <taxon>Salmonella</taxon>
    </lineage>
</organism>
<dbReference type="NCBIfam" id="NF007956">
    <property type="entry name" value="PRK10675.1"/>
    <property type="match status" value="1"/>
</dbReference>
<evidence type="ECO:0000313" key="15">
    <source>
        <dbReference type="EMBL" id="EDA5946563.1"/>
    </source>
</evidence>
<dbReference type="EMBL" id="PYKK01001422">
    <property type="protein sequence ID" value="TGD25726.1"/>
    <property type="molecule type" value="Genomic_DNA"/>
</dbReference>
<evidence type="ECO:0000313" key="17">
    <source>
        <dbReference type="EMBL" id="TGC76004.1"/>
    </source>
</evidence>
<evidence type="ECO:0000259" key="10">
    <source>
        <dbReference type="Pfam" id="PF16363"/>
    </source>
</evidence>
<evidence type="ECO:0000313" key="13">
    <source>
        <dbReference type="EMBL" id="ECZ8763490.1"/>
    </source>
</evidence>
<evidence type="ECO:0000313" key="16">
    <source>
        <dbReference type="EMBL" id="HAE4776162.1"/>
    </source>
</evidence>
<dbReference type="EMBL" id="PYKI01000851">
    <property type="protein sequence ID" value="TGE05977.1"/>
    <property type="molecule type" value="Genomic_DNA"/>
</dbReference>
<dbReference type="Proteomes" id="UP000839895">
    <property type="component" value="Unassembled WGS sequence"/>
</dbReference>
<feature type="domain" description="NAD(P)-binding" evidence="10">
    <location>
        <begin position="4"/>
        <end position="325"/>
    </location>
</feature>
<comment type="cofactor">
    <cofactor evidence="2 9">
        <name>NAD(+)</name>
        <dbReference type="ChEBI" id="CHEBI:57540"/>
    </cofactor>
</comment>
<comment type="caution">
    <text evidence="19">The sequence shown here is derived from an EMBL/GenBank/DDBJ whole genome shotgun (WGS) entry which is preliminary data.</text>
</comment>
<evidence type="ECO:0000256" key="3">
    <source>
        <dbReference type="ARBA" id="ARBA00004947"/>
    </source>
</evidence>
<dbReference type="EMBL" id="AALIEF010000022">
    <property type="protein sequence ID" value="ECZ8763490.1"/>
    <property type="molecule type" value="Genomic_DNA"/>
</dbReference>
<dbReference type="PANTHER" id="PTHR43725">
    <property type="entry name" value="UDP-GLUCOSE 4-EPIMERASE"/>
    <property type="match status" value="1"/>
</dbReference>
<dbReference type="GO" id="GO:0005829">
    <property type="term" value="C:cytosol"/>
    <property type="evidence" value="ECO:0007669"/>
    <property type="project" value="TreeGrafter"/>
</dbReference>
<dbReference type="UniPathway" id="UPA00214"/>
<dbReference type="SUPFAM" id="SSF51735">
    <property type="entry name" value="NAD(P)-binding Rossmann-fold domains"/>
    <property type="match status" value="1"/>
</dbReference>
<comment type="pathway">
    <text evidence="3 9">Carbohydrate metabolism; galactose metabolism.</text>
</comment>
<name>A0A4Z0P5P9_SALET</name>
<dbReference type="InterPro" id="IPR005886">
    <property type="entry name" value="UDP_G4E"/>
</dbReference>
<evidence type="ECO:0000313" key="21">
    <source>
        <dbReference type="Proteomes" id="UP000297989"/>
    </source>
</evidence>
<dbReference type="PANTHER" id="PTHR43725:SF47">
    <property type="entry name" value="UDP-GLUCOSE 4-EPIMERASE"/>
    <property type="match status" value="1"/>
</dbReference>
<dbReference type="InterPro" id="IPR016040">
    <property type="entry name" value="NAD(P)-bd_dom"/>
</dbReference>
<evidence type="ECO:0000256" key="4">
    <source>
        <dbReference type="ARBA" id="ARBA00007637"/>
    </source>
</evidence>
<evidence type="ECO:0000313" key="12">
    <source>
        <dbReference type="EMBL" id="EBW6345046.1"/>
    </source>
</evidence>
<dbReference type="Proteomes" id="UP000297989">
    <property type="component" value="Unassembled WGS sequence"/>
</dbReference>
<evidence type="ECO:0000256" key="5">
    <source>
        <dbReference type="ARBA" id="ARBA00013189"/>
    </source>
</evidence>
<evidence type="ECO:0000313" key="22">
    <source>
        <dbReference type="Proteomes" id="UP000298196"/>
    </source>
</evidence>
<keyword evidence="22" id="KW-1185">Reference proteome</keyword>
<evidence type="ECO:0000313" key="19">
    <source>
        <dbReference type="EMBL" id="TGE05977.1"/>
    </source>
</evidence>
<comment type="catalytic activity">
    <reaction evidence="1 9">
        <text>UDP-alpha-D-glucose = UDP-alpha-D-galactose</text>
        <dbReference type="Rhea" id="RHEA:22168"/>
        <dbReference type="ChEBI" id="CHEBI:58885"/>
        <dbReference type="ChEBI" id="CHEBI:66914"/>
        <dbReference type="EC" id="5.1.3.2"/>
    </reaction>
</comment>
<dbReference type="Proteomes" id="UP000297949">
    <property type="component" value="Unassembled WGS sequence"/>
</dbReference>
<evidence type="ECO:0000256" key="8">
    <source>
        <dbReference type="ARBA" id="ARBA00023235"/>
    </source>
</evidence>
<dbReference type="Pfam" id="PF16363">
    <property type="entry name" value="GDP_Man_Dehyd"/>
    <property type="match status" value="1"/>
</dbReference>
<dbReference type="AlphaFoldDB" id="A0A4Z0P5P9"/>
<evidence type="ECO:0000256" key="6">
    <source>
        <dbReference type="ARBA" id="ARBA00018569"/>
    </source>
</evidence>
<comment type="subunit">
    <text evidence="9">Homodimer.</text>
</comment>
<dbReference type="NCBIfam" id="TIGR01179">
    <property type="entry name" value="galE"/>
    <property type="match status" value="1"/>
</dbReference>
<keyword evidence="9" id="KW-0119">Carbohydrate metabolism</keyword>
<dbReference type="EMBL" id="DAASBB010000043">
    <property type="protein sequence ID" value="HAE4776162.1"/>
    <property type="molecule type" value="Genomic_DNA"/>
</dbReference>
<dbReference type="EMBL" id="AALKPQ010000024">
    <property type="protein sequence ID" value="EDA5946563.1"/>
    <property type="molecule type" value="Genomic_DNA"/>
</dbReference>
<reference evidence="16" key="4">
    <citation type="submission" date="2018-07" db="EMBL/GenBank/DDBJ databases">
        <authorList>
            <consortium name="NCBI Pathogen Detection Project"/>
        </authorList>
    </citation>
    <scope>NUCLEOTIDE SEQUENCE</scope>
    <source>
        <strain evidence="16">M255</strain>
    </source>
</reference>
<keyword evidence="7 9" id="KW-0520">NAD</keyword>
<evidence type="ECO:0000313" key="18">
    <source>
        <dbReference type="EMBL" id="TGD25726.1"/>
    </source>
</evidence>
<dbReference type="GO" id="GO:0006012">
    <property type="term" value="P:galactose metabolic process"/>
    <property type="evidence" value="ECO:0007669"/>
    <property type="project" value="UniProtKB-UniPathway"/>
</dbReference>
<comment type="similarity">
    <text evidence="4 9">Belongs to the NAD(P)-dependent epimerase/dehydratase family.</text>
</comment>